<proteinExistence type="inferred from homology"/>
<dbReference type="Gene3D" id="3.30.1200.10">
    <property type="entry name" value="YggU-like"/>
    <property type="match status" value="1"/>
</dbReference>
<keyword evidence="4" id="KW-1185">Reference proteome</keyword>
<dbReference type="InterPro" id="IPR003746">
    <property type="entry name" value="DUF167"/>
</dbReference>
<protein>
    <recommendedName>
        <fullName evidence="2">UPF0235 protein AUC69_00205</fullName>
    </recommendedName>
</protein>
<dbReference type="SMART" id="SM01152">
    <property type="entry name" value="DUF167"/>
    <property type="match status" value="1"/>
</dbReference>
<accession>A0A1E3W8B6</accession>
<dbReference type="SUPFAM" id="SSF69786">
    <property type="entry name" value="YggU-like"/>
    <property type="match status" value="1"/>
</dbReference>
<evidence type="ECO:0000256" key="2">
    <source>
        <dbReference type="HAMAP-Rule" id="MF_00634"/>
    </source>
</evidence>
<dbReference type="HAMAP" id="MF_00634">
    <property type="entry name" value="UPF0235"/>
    <property type="match status" value="1"/>
</dbReference>
<dbReference type="EMBL" id="LPWF01000002">
    <property type="protein sequence ID" value="ODS02021.1"/>
    <property type="molecule type" value="Genomic_DNA"/>
</dbReference>
<dbReference type="NCBIfam" id="TIGR00251">
    <property type="entry name" value="DUF167 family protein"/>
    <property type="match status" value="1"/>
</dbReference>
<dbReference type="InterPro" id="IPR036591">
    <property type="entry name" value="YggU-like_sf"/>
</dbReference>
<dbReference type="OrthoDB" id="9801972at2"/>
<evidence type="ECO:0000313" key="3">
    <source>
        <dbReference type="EMBL" id="ODS02021.1"/>
    </source>
</evidence>
<sequence>MRLNVRHTATGVLVPVRLTPKSGRDEVVGVEDFGSEAVLKARVRAVPENGRANQSLEKLIAKWLGLPPSAVKVAQGGKSRLKQVAIDGAPDALTEAIESSVAALRAG</sequence>
<dbReference type="AlphaFoldDB" id="A0A1E3W8B6"/>
<gene>
    <name evidence="3" type="ORF">AUC69_00205</name>
</gene>
<evidence type="ECO:0000256" key="1">
    <source>
        <dbReference type="ARBA" id="ARBA00010364"/>
    </source>
</evidence>
<dbReference type="Pfam" id="PF02594">
    <property type="entry name" value="DUF167"/>
    <property type="match status" value="1"/>
</dbReference>
<comment type="caution">
    <text evidence="3">The sequence shown here is derived from an EMBL/GenBank/DDBJ whole genome shotgun (WGS) entry which is preliminary data.</text>
</comment>
<dbReference type="Proteomes" id="UP000094472">
    <property type="component" value="Unassembled WGS sequence"/>
</dbReference>
<reference evidence="3 4" key="1">
    <citation type="journal article" date="2016" name="Environ. Microbiol.">
        <title>New Methyloceanibacter diversity from North Sea sediments includes methanotroph containing solely the soluble methane monooxygenase.</title>
        <authorList>
            <person name="Vekeman B."/>
            <person name="Kerckhof F.M."/>
            <person name="Cremers G."/>
            <person name="de Vos P."/>
            <person name="Vandamme P."/>
            <person name="Boon N."/>
            <person name="Op den Camp H.J."/>
            <person name="Heylen K."/>
        </authorList>
    </citation>
    <scope>NUCLEOTIDE SEQUENCE [LARGE SCALE GENOMIC DNA]</scope>
    <source>
        <strain evidence="3 4">R-67175</strain>
    </source>
</reference>
<name>A0A1E3W8B6_9HYPH</name>
<evidence type="ECO:0000313" key="4">
    <source>
        <dbReference type="Proteomes" id="UP000094472"/>
    </source>
</evidence>
<organism evidence="3 4">
    <name type="scientific">Methyloceanibacter superfactus</name>
    <dbReference type="NCBI Taxonomy" id="1774969"/>
    <lineage>
        <taxon>Bacteria</taxon>
        <taxon>Pseudomonadati</taxon>
        <taxon>Pseudomonadota</taxon>
        <taxon>Alphaproteobacteria</taxon>
        <taxon>Hyphomicrobiales</taxon>
        <taxon>Hyphomicrobiaceae</taxon>
        <taxon>Methyloceanibacter</taxon>
    </lineage>
</organism>
<comment type="similarity">
    <text evidence="1 2">Belongs to the UPF0235 family.</text>
</comment>